<evidence type="ECO:0000256" key="8">
    <source>
        <dbReference type="PROSITE-ProRule" id="PRU00703"/>
    </source>
</evidence>
<sequence length="463" mass="50638">MPPEKMPDLAEAELFGQSGSQIPHELKNQHVADIVDYLNKQSLAVLVDTISRMPEPWAVELLDFPAFEEASEVIAALPTARAAGLLEGMSADRAADVLRWIPEPQHSTIQGALSEETRKSLETLLSYPEGTAASLMTTEYLSAPADWTVRQTLDHIREVEDSRETVYAVFVLDPTSHRLLQTVRLRKLISADLDATILSLTEGKPAPIVASPLSTREEVARLISRYDLLAVPVVDSTGHMLGIVTVDDAIDAILEESTEDTQRMGGMEALDEPYMKASFFDMFKKRAGWLGVLFLSEMFTASAMQHYSDELEQAIVLALFIPLVMSSGGNSGSQATSLIIRALALQEVRLRDWFRVALREFPAGLALGAFLGLIGIIRIATWQLAGIYDYGEHWKLIAMAIGASLVGIVTFGSMVGSMLPFILKRLGFDPASASAPFVATFVDVTGIVIYFSIAYVFLKGTLL</sequence>
<dbReference type="Proteomes" id="UP000537592">
    <property type="component" value="Unassembled WGS sequence"/>
</dbReference>
<reference evidence="11 12" key="1">
    <citation type="submission" date="2020-08" db="EMBL/GenBank/DDBJ databases">
        <title>Genomic Encyclopedia of Type Strains, Phase IV (KMG-IV): sequencing the most valuable type-strain genomes for metagenomic binning, comparative biology and taxonomic classification.</title>
        <authorList>
            <person name="Goeker M."/>
        </authorList>
    </citation>
    <scope>NUCLEOTIDE SEQUENCE [LARGE SCALE GENOMIC DNA]</scope>
    <source>
        <strain evidence="11 12">DSM 28760</strain>
    </source>
</reference>
<dbReference type="InterPro" id="IPR006668">
    <property type="entry name" value="Mg_transptr_MgtE_intracell_dom"/>
</dbReference>
<gene>
    <name evidence="11" type="ORF">FHS81_000382</name>
</gene>
<dbReference type="InterPro" id="IPR038076">
    <property type="entry name" value="MgtE_N_sf"/>
</dbReference>
<dbReference type="GO" id="GO:0015095">
    <property type="term" value="F:magnesium ion transmembrane transporter activity"/>
    <property type="evidence" value="ECO:0007669"/>
    <property type="project" value="UniProtKB-UniRule"/>
</dbReference>
<dbReference type="Gene3D" id="1.10.357.20">
    <property type="entry name" value="SLC41 divalent cation transporters, integral membrane domain"/>
    <property type="match status" value="1"/>
</dbReference>
<comment type="similarity">
    <text evidence="2 9">Belongs to the SLC41A transporter family.</text>
</comment>
<evidence type="ECO:0000313" key="11">
    <source>
        <dbReference type="EMBL" id="MBB3808328.1"/>
    </source>
</evidence>
<keyword evidence="3 9" id="KW-0813">Transport</keyword>
<dbReference type="GO" id="GO:0046872">
    <property type="term" value="F:metal ion binding"/>
    <property type="evidence" value="ECO:0007669"/>
    <property type="project" value="UniProtKB-KW"/>
</dbReference>
<dbReference type="Pfam" id="PF01769">
    <property type="entry name" value="MgtE"/>
    <property type="match status" value="1"/>
</dbReference>
<dbReference type="InterPro" id="IPR000644">
    <property type="entry name" value="CBS_dom"/>
</dbReference>
<comment type="caution">
    <text evidence="11">The sequence shown here is derived from an EMBL/GenBank/DDBJ whole genome shotgun (WGS) entry which is preliminary data.</text>
</comment>
<dbReference type="SUPFAM" id="SSF161093">
    <property type="entry name" value="MgtE membrane domain-like"/>
    <property type="match status" value="1"/>
</dbReference>
<keyword evidence="5 9" id="KW-0460">Magnesium</keyword>
<keyword evidence="8" id="KW-0129">CBS domain</keyword>
<feature type="transmembrane region" description="Helical" evidence="9">
    <location>
        <begin position="435"/>
        <end position="458"/>
    </location>
</feature>
<dbReference type="Gene3D" id="1.25.60.10">
    <property type="entry name" value="MgtE N-terminal domain-like"/>
    <property type="match status" value="1"/>
</dbReference>
<dbReference type="CDD" id="cd04606">
    <property type="entry name" value="CBS_pair_Mg_transporter"/>
    <property type="match status" value="1"/>
</dbReference>
<keyword evidence="9" id="KW-0479">Metal-binding</keyword>
<evidence type="ECO:0000256" key="9">
    <source>
        <dbReference type="RuleBase" id="RU362011"/>
    </source>
</evidence>
<keyword evidence="12" id="KW-1185">Reference proteome</keyword>
<dbReference type="InterPro" id="IPR036739">
    <property type="entry name" value="SLC41_membr_dom_sf"/>
</dbReference>
<dbReference type="Pfam" id="PF00571">
    <property type="entry name" value="CBS"/>
    <property type="match status" value="1"/>
</dbReference>
<dbReference type="InterPro" id="IPR006669">
    <property type="entry name" value="MgtE_transporter"/>
</dbReference>
<dbReference type="SMART" id="SM00116">
    <property type="entry name" value="CBS"/>
    <property type="match status" value="1"/>
</dbReference>
<dbReference type="PANTHER" id="PTHR43773:SF1">
    <property type="entry name" value="MAGNESIUM TRANSPORTER MGTE"/>
    <property type="match status" value="1"/>
</dbReference>
<comment type="subcellular location">
    <subcellularLocation>
        <location evidence="9">Cell membrane</location>
        <topology evidence="9">Multi-pass membrane protein</topology>
    </subcellularLocation>
    <subcellularLocation>
        <location evidence="1">Membrane</location>
        <topology evidence="1">Multi-pass membrane protein</topology>
    </subcellularLocation>
</comment>
<dbReference type="PANTHER" id="PTHR43773">
    <property type="entry name" value="MAGNESIUM TRANSPORTER MGTE"/>
    <property type="match status" value="1"/>
</dbReference>
<evidence type="ECO:0000256" key="2">
    <source>
        <dbReference type="ARBA" id="ARBA00009749"/>
    </source>
</evidence>
<evidence type="ECO:0000256" key="5">
    <source>
        <dbReference type="ARBA" id="ARBA00022842"/>
    </source>
</evidence>
<accession>A0A7W5Z1I0</accession>
<dbReference type="Gene3D" id="3.10.580.10">
    <property type="entry name" value="CBS-domain"/>
    <property type="match status" value="1"/>
</dbReference>
<evidence type="ECO:0000256" key="6">
    <source>
        <dbReference type="ARBA" id="ARBA00022989"/>
    </source>
</evidence>
<evidence type="ECO:0000256" key="1">
    <source>
        <dbReference type="ARBA" id="ARBA00004141"/>
    </source>
</evidence>
<keyword evidence="7 9" id="KW-0472">Membrane</keyword>
<dbReference type="GO" id="GO:0005886">
    <property type="term" value="C:plasma membrane"/>
    <property type="evidence" value="ECO:0007669"/>
    <property type="project" value="UniProtKB-SubCell"/>
</dbReference>
<feature type="transmembrane region" description="Helical" evidence="9">
    <location>
        <begin position="396"/>
        <end position="423"/>
    </location>
</feature>
<evidence type="ECO:0000259" key="10">
    <source>
        <dbReference type="PROSITE" id="PS51371"/>
    </source>
</evidence>
<proteinExistence type="inferred from homology"/>
<dbReference type="AlphaFoldDB" id="A0A7W5Z1I0"/>
<comment type="caution">
    <text evidence="9">Lacks conserved residue(s) required for the propagation of feature annotation.</text>
</comment>
<dbReference type="SMART" id="SM00924">
    <property type="entry name" value="MgtE_N"/>
    <property type="match status" value="1"/>
</dbReference>
<protein>
    <recommendedName>
        <fullName evidence="9">Magnesium transporter MgtE</fullName>
    </recommendedName>
</protein>
<dbReference type="InterPro" id="IPR006667">
    <property type="entry name" value="SLC41_membr_dom"/>
</dbReference>
<keyword evidence="6 9" id="KW-1133">Transmembrane helix</keyword>
<dbReference type="EMBL" id="JACICC010000001">
    <property type="protein sequence ID" value="MBB3808328.1"/>
    <property type="molecule type" value="Genomic_DNA"/>
</dbReference>
<dbReference type="SUPFAM" id="SSF158791">
    <property type="entry name" value="MgtE N-terminal domain-like"/>
    <property type="match status" value="1"/>
</dbReference>
<keyword evidence="9" id="KW-1003">Cell membrane</keyword>
<evidence type="ECO:0000256" key="3">
    <source>
        <dbReference type="ARBA" id="ARBA00022448"/>
    </source>
</evidence>
<feature type="domain" description="CBS" evidence="10">
    <location>
        <begin position="203"/>
        <end position="259"/>
    </location>
</feature>
<dbReference type="InterPro" id="IPR046342">
    <property type="entry name" value="CBS_dom_sf"/>
</dbReference>
<dbReference type="SUPFAM" id="SSF54631">
    <property type="entry name" value="CBS-domain pair"/>
    <property type="match status" value="1"/>
</dbReference>
<keyword evidence="4 9" id="KW-0812">Transmembrane</keyword>
<dbReference type="NCBIfam" id="TIGR00400">
    <property type="entry name" value="mgtE"/>
    <property type="match status" value="1"/>
</dbReference>
<evidence type="ECO:0000256" key="7">
    <source>
        <dbReference type="ARBA" id="ARBA00023136"/>
    </source>
</evidence>
<dbReference type="Pfam" id="PF03448">
    <property type="entry name" value="MgtE_N"/>
    <property type="match status" value="1"/>
</dbReference>
<feature type="transmembrane region" description="Helical" evidence="9">
    <location>
        <begin position="361"/>
        <end position="384"/>
    </location>
</feature>
<name>A0A7W5Z1I0_9HYPH</name>
<organism evidence="11 12">
    <name type="scientific">Pseudochelatococcus contaminans</name>
    <dbReference type="NCBI Taxonomy" id="1538103"/>
    <lineage>
        <taxon>Bacteria</taxon>
        <taxon>Pseudomonadati</taxon>
        <taxon>Pseudomonadota</taxon>
        <taxon>Alphaproteobacteria</taxon>
        <taxon>Hyphomicrobiales</taxon>
        <taxon>Chelatococcaceae</taxon>
        <taxon>Pseudochelatococcus</taxon>
    </lineage>
</organism>
<evidence type="ECO:0000313" key="12">
    <source>
        <dbReference type="Proteomes" id="UP000537592"/>
    </source>
</evidence>
<evidence type="ECO:0000256" key="4">
    <source>
        <dbReference type="ARBA" id="ARBA00022692"/>
    </source>
</evidence>
<comment type="subunit">
    <text evidence="9">Homodimer.</text>
</comment>
<dbReference type="PROSITE" id="PS51371">
    <property type="entry name" value="CBS"/>
    <property type="match status" value="1"/>
</dbReference>
<comment type="function">
    <text evidence="9">Acts as a magnesium transporter.</text>
</comment>